<dbReference type="RefSeq" id="WP_188243186.1">
    <property type="nucleotide sequence ID" value="NZ_JABTCF010000003.1"/>
</dbReference>
<dbReference type="InterPro" id="IPR036412">
    <property type="entry name" value="HAD-like_sf"/>
</dbReference>
<protein>
    <submittedName>
        <fullName evidence="1">HAD family phosphatase</fullName>
    </submittedName>
</protein>
<dbReference type="Gene3D" id="1.10.150.240">
    <property type="entry name" value="Putative phosphatase, domain 2"/>
    <property type="match status" value="1"/>
</dbReference>
<dbReference type="PANTHER" id="PTHR43611:SF3">
    <property type="entry name" value="FLAVIN MONONUCLEOTIDE HYDROLASE 1, CHLOROPLATIC"/>
    <property type="match status" value="1"/>
</dbReference>
<dbReference type="PANTHER" id="PTHR43611">
    <property type="entry name" value="ALPHA-D-GLUCOSE 1-PHOSPHATE PHOSPHATASE"/>
    <property type="match status" value="1"/>
</dbReference>
<evidence type="ECO:0000313" key="2">
    <source>
        <dbReference type="Proteomes" id="UP001166021"/>
    </source>
</evidence>
<dbReference type="Proteomes" id="UP001166021">
    <property type="component" value="Unassembled WGS sequence"/>
</dbReference>
<dbReference type="InterPro" id="IPR006439">
    <property type="entry name" value="HAD-SF_hydro_IA"/>
</dbReference>
<organism evidence="1 2">
    <name type="scientific">Maribacter aquimaris</name>
    <dbReference type="NCBI Taxonomy" id="2737171"/>
    <lineage>
        <taxon>Bacteria</taxon>
        <taxon>Pseudomonadati</taxon>
        <taxon>Bacteroidota</taxon>
        <taxon>Flavobacteriia</taxon>
        <taxon>Flavobacteriales</taxon>
        <taxon>Flavobacteriaceae</taxon>
        <taxon>Maribacter</taxon>
    </lineage>
</organism>
<dbReference type="CDD" id="cd02603">
    <property type="entry name" value="HAD_sEH-N_like"/>
    <property type="match status" value="1"/>
</dbReference>
<dbReference type="SFLD" id="SFLDS00003">
    <property type="entry name" value="Haloacid_Dehalogenase"/>
    <property type="match status" value="1"/>
</dbReference>
<dbReference type="InterPro" id="IPR023214">
    <property type="entry name" value="HAD_sf"/>
</dbReference>
<dbReference type="Gene3D" id="3.40.50.1000">
    <property type="entry name" value="HAD superfamily/HAD-like"/>
    <property type="match status" value="1"/>
</dbReference>
<dbReference type="EMBL" id="JABTCF010000003">
    <property type="protein sequence ID" value="MBD0777677.1"/>
    <property type="molecule type" value="Genomic_DNA"/>
</dbReference>
<gene>
    <name evidence="1" type="ORF">HPE56_07720</name>
</gene>
<reference evidence="1" key="1">
    <citation type="submission" date="2020-05" db="EMBL/GenBank/DDBJ databases">
        <title>The draft genome sequence of Maribacter sp. ANRC-HE7.</title>
        <authorList>
            <person name="Mu L."/>
        </authorList>
    </citation>
    <scope>NUCLEOTIDE SEQUENCE</scope>
    <source>
        <strain evidence="1">ANRC-HE7</strain>
    </source>
</reference>
<dbReference type="NCBIfam" id="TIGR01509">
    <property type="entry name" value="HAD-SF-IA-v3"/>
    <property type="match status" value="1"/>
</dbReference>
<dbReference type="PRINTS" id="PR00413">
    <property type="entry name" value="HADHALOGNASE"/>
</dbReference>
<proteinExistence type="predicted"/>
<comment type="caution">
    <text evidence="1">The sequence shown here is derived from an EMBL/GenBank/DDBJ whole genome shotgun (WGS) entry which is preliminary data.</text>
</comment>
<evidence type="ECO:0000313" key="1">
    <source>
        <dbReference type="EMBL" id="MBD0777677.1"/>
    </source>
</evidence>
<accession>A0ABR7V3C6</accession>
<dbReference type="SFLD" id="SFLDG01129">
    <property type="entry name" value="C1.5:_HAD__Beta-PGM__Phosphata"/>
    <property type="match status" value="1"/>
</dbReference>
<dbReference type="SUPFAM" id="SSF56784">
    <property type="entry name" value="HAD-like"/>
    <property type="match status" value="1"/>
</dbReference>
<sequence length="205" mass="23806">MGAFDTIIFDLGGVLIDWNPKYLYRTVFDGDEEKVDWFLNTICTYSWNMEHDAGRPLKEGTEQLIKAFPEYESWIRLYYDEWPKMLGGPISGTVDILKRLKQKETFNLLALTNWSNETFPIAQKRFDFLNDFEGIVVSGDEKTRKPFKKIYEITLDRYQVTPEKAVFIDDNIDNIEAANEMGIKGILFKDPGQLQKELNALGIKI</sequence>
<dbReference type="InterPro" id="IPR023198">
    <property type="entry name" value="PGP-like_dom2"/>
</dbReference>
<name>A0ABR7V3C6_9FLAO</name>
<dbReference type="Pfam" id="PF00702">
    <property type="entry name" value="Hydrolase"/>
    <property type="match status" value="1"/>
</dbReference>
<keyword evidence="2" id="KW-1185">Reference proteome</keyword>